<keyword evidence="1" id="KW-0812">Transmembrane</keyword>
<keyword evidence="1" id="KW-1133">Transmembrane helix</keyword>
<evidence type="ECO:0000313" key="2">
    <source>
        <dbReference type="EMBL" id="RFB03948.1"/>
    </source>
</evidence>
<evidence type="ECO:0000313" key="3">
    <source>
        <dbReference type="Proteomes" id="UP000264589"/>
    </source>
</evidence>
<reference evidence="2 3" key="1">
    <citation type="submission" date="2018-08" db="EMBL/GenBank/DDBJ databases">
        <title>Parvularcula sp. SM1705, isolated from surface water of the South Sea China.</title>
        <authorList>
            <person name="Sun L."/>
        </authorList>
    </citation>
    <scope>NUCLEOTIDE SEQUENCE [LARGE SCALE GENOMIC DNA]</scope>
    <source>
        <strain evidence="2 3">SM1705</strain>
    </source>
</reference>
<dbReference type="Proteomes" id="UP000264589">
    <property type="component" value="Unassembled WGS sequence"/>
</dbReference>
<dbReference type="InterPro" id="IPR008523">
    <property type="entry name" value="DUF805"/>
</dbReference>
<accession>A0A371RES6</accession>
<comment type="caution">
    <text evidence="2">The sequence shown here is derived from an EMBL/GenBank/DDBJ whole genome shotgun (WGS) entry which is preliminary data.</text>
</comment>
<organism evidence="2 3">
    <name type="scientific">Parvularcula marina</name>
    <dbReference type="NCBI Taxonomy" id="2292771"/>
    <lineage>
        <taxon>Bacteria</taxon>
        <taxon>Pseudomonadati</taxon>
        <taxon>Pseudomonadota</taxon>
        <taxon>Alphaproteobacteria</taxon>
        <taxon>Parvularculales</taxon>
        <taxon>Parvularculaceae</taxon>
        <taxon>Parvularcula</taxon>
    </lineage>
</organism>
<dbReference type="GO" id="GO:0016020">
    <property type="term" value="C:membrane"/>
    <property type="evidence" value="ECO:0007669"/>
    <property type="project" value="InterPro"/>
</dbReference>
<feature type="transmembrane region" description="Helical" evidence="1">
    <location>
        <begin position="108"/>
        <end position="127"/>
    </location>
</feature>
<evidence type="ECO:0000256" key="1">
    <source>
        <dbReference type="SAM" id="Phobius"/>
    </source>
</evidence>
<gene>
    <name evidence="2" type="ORF">DX908_00795</name>
</gene>
<protein>
    <submittedName>
        <fullName evidence="2">DUF805 domain-containing protein</fullName>
    </submittedName>
</protein>
<name>A0A371RES6_9PROT</name>
<keyword evidence="3" id="KW-1185">Reference proteome</keyword>
<dbReference type="Pfam" id="PF05656">
    <property type="entry name" value="DUF805"/>
    <property type="match status" value="1"/>
</dbReference>
<dbReference type="EMBL" id="QUQO01000001">
    <property type="protein sequence ID" value="RFB03948.1"/>
    <property type="molecule type" value="Genomic_DNA"/>
</dbReference>
<feature type="transmembrane region" description="Helical" evidence="1">
    <location>
        <begin position="57"/>
        <end position="88"/>
    </location>
</feature>
<keyword evidence="1" id="KW-0472">Membrane</keyword>
<dbReference type="AlphaFoldDB" id="A0A371RES6"/>
<dbReference type="InParanoid" id="A0A371RES6"/>
<proteinExistence type="predicted"/>
<sequence length="204" mass="22221">MCRCHTQLISKSSACRIRHVLLPPPNAFFTRADRQGPGVFDFLFNPKGRISRKGYTIAFLAPYLVLTFIVAPLLGMPGVILIGLFFLWPKNVSVPVRRFHDMGITGKYQIGFLGLLFLARLIAYKGMVTALGGMEAMSAMTVEEQLAAVAEAARQGGNADMRIGTLLVIGVEISQMLLFGLVKGQKGKNQYGNDPLADGRGFAD</sequence>